<dbReference type="GO" id="GO:0008972">
    <property type="term" value="F:phosphomethylpyrimidine kinase activity"/>
    <property type="evidence" value="ECO:0007669"/>
    <property type="project" value="InterPro"/>
</dbReference>
<feature type="domain" description="Thiaminase-2/PQQC" evidence="1">
    <location>
        <begin position="347"/>
        <end position="554"/>
    </location>
</feature>
<evidence type="ECO:0000313" key="3">
    <source>
        <dbReference type="EMBL" id="KAK1923354.1"/>
    </source>
</evidence>
<accession>A0AAD9FNI3</accession>
<dbReference type="Gene3D" id="3.40.1190.20">
    <property type="match status" value="1"/>
</dbReference>
<dbReference type="SUPFAM" id="SSF53613">
    <property type="entry name" value="Ribokinase-like"/>
    <property type="match status" value="1"/>
</dbReference>
<organism evidence="3 4">
    <name type="scientific">Papiliotrema laurentii</name>
    <name type="common">Cryptococcus laurentii</name>
    <dbReference type="NCBI Taxonomy" id="5418"/>
    <lineage>
        <taxon>Eukaryota</taxon>
        <taxon>Fungi</taxon>
        <taxon>Dikarya</taxon>
        <taxon>Basidiomycota</taxon>
        <taxon>Agaricomycotina</taxon>
        <taxon>Tremellomycetes</taxon>
        <taxon>Tremellales</taxon>
        <taxon>Rhynchogastremaceae</taxon>
        <taxon>Papiliotrema</taxon>
    </lineage>
</organism>
<dbReference type="PANTHER" id="PTHR20858">
    <property type="entry name" value="PHOSPHOMETHYLPYRIMIDINE KINASE"/>
    <property type="match status" value="1"/>
</dbReference>
<protein>
    <submittedName>
        <fullName evidence="3">Phosphomethylpyrimidine kinase</fullName>
    </submittedName>
</protein>
<dbReference type="EMBL" id="JAODAN010000006">
    <property type="protein sequence ID" value="KAK1923354.1"/>
    <property type="molecule type" value="Genomic_DNA"/>
</dbReference>
<dbReference type="CDD" id="cd19367">
    <property type="entry name" value="TenA_C_ScTHI20-like"/>
    <property type="match status" value="1"/>
</dbReference>
<dbReference type="InterPro" id="IPR029056">
    <property type="entry name" value="Ribokinase-like"/>
</dbReference>
<dbReference type="AlphaFoldDB" id="A0AAD9FNI3"/>
<reference evidence="3" key="1">
    <citation type="submission" date="2023-02" db="EMBL/GenBank/DDBJ databases">
        <title>Identification and recombinant expression of a fungal hydrolase from Papiliotrema laurentii that hydrolyzes apple cutin and clears colloidal polyester polyurethane.</title>
        <authorList>
            <consortium name="DOE Joint Genome Institute"/>
            <person name="Roman V.A."/>
            <person name="Bojanowski C."/>
            <person name="Crable B.R."/>
            <person name="Wagner D.N."/>
            <person name="Hung C.S."/>
            <person name="Nadeau L.J."/>
            <person name="Schratz L."/>
            <person name="Haridas S."/>
            <person name="Pangilinan J."/>
            <person name="Lipzen A."/>
            <person name="Na H."/>
            <person name="Yan M."/>
            <person name="Ng V."/>
            <person name="Grigoriev I.V."/>
            <person name="Spatafora J.W."/>
            <person name="Barlow D."/>
            <person name="Biffinger J."/>
            <person name="Kelley-Loughnane N."/>
            <person name="Varaljay V.A."/>
            <person name="Crookes-Goodson W.J."/>
        </authorList>
    </citation>
    <scope>NUCLEOTIDE SEQUENCE</scope>
    <source>
        <strain evidence="3">5307AH</strain>
    </source>
</reference>
<keyword evidence="3" id="KW-0808">Transferase</keyword>
<dbReference type="SUPFAM" id="SSF48613">
    <property type="entry name" value="Heme oxygenase-like"/>
    <property type="match status" value="1"/>
</dbReference>
<dbReference type="InterPro" id="IPR016084">
    <property type="entry name" value="Haem_Oase-like_multi-hlx"/>
</dbReference>
<gene>
    <name evidence="3" type="ORF">DB88DRAFT_490871</name>
</gene>
<dbReference type="GO" id="GO:0005829">
    <property type="term" value="C:cytosol"/>
    <property type="evidence" value="ECO:0007669"/>
    <property type="project" value="TreeGrafter"/>
</dbReference>
<dbReference type="InterPro" id="IPR004399">
    <property type="entry name" value="HMP/HMP-P_kinase_dom"/>
</dbReference>
<dbReference type="Pfam" id="PF08543">
    <property type="entry name" value="Phos_pyr_kin"/>
    <property type="match status" value="2"/>
</dbReference>
<dbReference type="InterPro" id="IPR013749">
    <property type="entry name" value="PM/HMP-P_kinase-1"/>
</dbReference>
<dbReference type="PANTHER" id="PTHR20858:SF17">
    <property type="entry name" value="HYDROXYMETHYLPYRIMIDINE_PHOSPHOMETHYLPYRIMIDINE KINASE THI20-RELATED"/>
    <property type="match status" value="1"/>
</dbReference>
<evidence type="ECO:0000259" key="1">
    <source>
        <dbReference type="Pfam" id="PF03070"/>
    </source>
</evidence>
<dbReference type="Pfam" id="PF03070">
    <property type="entry name" value="TENA_THI-4"/>
    <property type="match status" value="1"/>
</dbReference>
<keyword evidence="4" id="KW-1185">Reference proteome</keyword>
<name>A0AAD9FNI3_PAPLA</name>
<dbReference type="Proteomes" id="UP001182556">
    <property type="component" value="Unassembled WGS sequence"/>
</dbReference>
<dbReference type="CDD" id="cd01169">
    <property type="entry name" value="HMPP_kinase"/>
    <property type="match status" value="1"/>
</dbReference>
<comment type="caution">
    <text evidence="3">The sequence shown here is derived from an EMBL/GenBank/DDBJ whole genome shotgun (WGS) entry which is preliminary data.</text>
</comment>
<dbReference type="Gene3D" id="1.20.910.10">
    <property type="entry name" value="Heme oxygenase-like"/>
    <property type="match status" value="1"/>
</dbReference>
<dbReference type="InterPro" id="IPR004305">
    <property type="entry name" value="Thiaminase-2/PQQC"/>
</dbReference>
<sequence>MRVVGPALAMKPQPHVLTIAGSDSGGGAGIQADLKTIAALGCYGSSVLTGLTAQNTQGVQAVHVVPAEFVVQQLQSVFEDEPPLVVKIGMLTSPETISALGEYLSSLPHRPLTILDPVMISTSGHTLLPDQAIANITSRLLPHVDWVTPNIPEAQRLVSSSSPVSTLADLLSLAREIRDAVPAKTILLKGGHLGVTREQVNAVAGQYDAVWEEGDEEEETVEILSLYRRHVAVQPARELVVDVLIQRGDELKLFVGKKLESTSTHGTGCTLSSAIASLSASAPGMTNGEITRRAIEYTRSAIATAFAFGKGHGPLNHSHVNMQRSIPPPTPHNPHPFTSHLVQSDLPLWKSYVRHDFVVQLGDGTLPRECFEHYIKQDYHYLRHYARAHALGAYKSSQFADINAFTDIAAHIARESTNHVKYCEEYGIDLATLIAEPESAPCSAYARYILDVGNQGDVLDLYMAVASCLIGYGEVGLWLKRKVDEGKITLQGNPYRRWIETYCGEDFLTAINTGIDNLERRIAADPPSPEKLKKLTAIWHDCVALERNFWEMGLKLLK</sequence>
<evidence type="ECO:0000259" key="2">
    <source>
        <dbReference type="Pfam" id="PF08543"/>
    </source>
</evidence>
<feature type="domain" description="Pyridoxamine kinase/Phosphomethylpyrimidine kinase" evidence="2">
    <location>
        <begin position="221"/>
        <end position="316"/>
    </location>
</feature>
<evidence type="ECO:0000313" key="4">
    <source>
        <dbReference type="Proteomes" id="UP001182556"/>
    </source>
</evidence>
<proteinExistence type="predicted"/>
<dbReference type="GO" id="GO:0008902">
    <property type="term" value="F:hydroxymethylpyrimidine kinase activity"/>
    <property type="evidence" value="ECO:0007669"/>
    <property type="project" value="TreeGrafter"/>
</dbReference>
<keyword evidence="3" id="KW-0418">Kinase</keyword>
<feature type="domain" description="Pyridoxamine kinase/Phosphomethylpyrimidine kinase" evidence="2">
    <location>
        <begin position="23"/>
        <end position="201"/>
    </location>
</feature>
<dbReference type="GO" id="GO:0009228">
    <property type="term" value="P:thiamine biosynthetic process"/>
    <property type="evidence" value="ECO:0007669"/>
    <property type="project" value="InterPro"/>
</dbReference>